<evidence type="ECO:0000313" key="2">
    <source>
        <dbReference type="Proteomes" id="UP000671868"/>
    </source>
</evidence>
<proteinExistence type="predicted"/>
<name>A0ABX7W1S7_9GAMM</name>
<dbReference type="RefSeq" id="WP_209538640.1">
    <property type="nucleotide sequence ID" value="NZ_CP053381.1"/>
</dbReference>
<dbReference type="EMBL" id="CP053381">
    <property type="protein sequence ID" value="QTP54110.1"/>
    <property type="molecule type" value="Genomic_DNA"/>
</dbReference>
<accession>A0ABX7W1S7</accession>
<sequence length="182" mass="20212">MSNSTAKSATPFGFEKGLKVEEVTCDIEEINFGIYVTSQPPKPHSSFSSYVLRIAPQSGLYWVKGISGDIETDSAGTMLKSRADNMIERLAKVYGPPERILFFNPGTIWGESEDFMMGMACNEIHYGASWSKEAHELPSGLGNIYFAINAKSSNTGYMIIEYEFDNHEQGEREVEEVEDGAL</sequence>
<gene>
    <name evidence="1" type="ORF">HNO51_05095</name>
</gene>
<dbReference type="Proteomes" id="UP000671868">
    <property type="component" value="Chromosome"/>
</dbReference>
<keyword evidence="2" id="KW-1185">Reference proteome</keyword>
<organism evidence="1 2">
    <name type="scientific">Billgrantia sulfidoxydans</name>
    <dbReference type="NCBI Taxonomy" id="2733484"/>
    <lineage>
        <taxon>Bacteria</taxon>
        <taxon>Pseudomonadati</taxon>
        <taxon>Pseudomonadota</taxon>
        <taxon>Gammaproteobacteria</taxon>
        <taxon>Oceanospirillales</taxon>
        <taxon>Halomonadaceae</taxon>
        <taxon>Billgrantia</taxon>
    </lineage>
</organism>
<evidence type="ECO:0000313" key="1">
    <source>
        <dbReference type="EMBL" id="QTP54110.1"/>
    </source>
</evidence>
<reference evidence="1 2" key="1">
    <citation type="journal article" date="2021" name="Front. Microbiol.">
        <title>Aerobic Denitrification and Heterotrophic Sulfur Oxidation in the Genus Halomonas Revealed by Six Novel Species Characterizations and Genome-Based Analysis.</title>
        <authorList>
            <person name="Wang L."/>
            <person name="Shao Z."/>
        </authorList>
    </citation>
    <scope>NUCLEOTIDE SEQUENCE [LARGE SCALE GENOMIC DNA]</scope>
    <source>
        <strain evidence="1 2">MCCC 1A11059</strain>
    </source>
</reference>
<protein>
    <submittedName>
        <fullName evidence="1">Uncharacterized protein</fullName>
    </submittedName>
</protein>